<accession>A0A7L5DXU5</accession>
<gene>
    <name evidence="1" type="ORF">HH214_03600</name>
</gene>
<evidence type="ECO:0000313" key="2">
    <source>
        <dbReference type="Proteomes" id="UP000503278"/>
    </source>
</evidence>
<dbReference type="Gene3D" id="3.30.420.250">
    <property type="match status" value="1"/>
</dbReference>
<name>A0A7L5DXU5_9SPHI</name>
<evidence type="ECO:0000313" key="1">
    <source>
        <dbReference type="EMBL" id="QJD95028.1"/>
    </source>
</evidence>
<dbReference type="EMBL" id="CP051682">
    <property type="protein sequence ID" value="QJD95028.1"/>
    <property type="molecule type" value="Genomic_DNA"/>
</dbReference>
<dbReference type="AlphaFoldDB" id="A0A7L5DXU5"/>
<dbReference type="KEGG" id="mrob:HH214_03600"/>
<dbReference type="Proteomes" id="UP000503278">
    <property type="component" value="Chromosome"/>
</dbReference>
<proteinExistence type="predicted"/>
<protein>
    <submittedName>
        <fullName evidence="1">DUF3822 family protein</fullName>
    </submittedName>
</protein>
<keyword evidence="2" id="KW-1185">Reference proteome</keyword>
<sequence length="270" mass="30358">MNDTLINYTDPVFNHEQTSACNLLLLIDAETFSLAITNQEKLLVWAQQCPLQELTQPNQLHALLTAPYHQVITGLCATGFTLIPEPLYDGHDVSAIARYLDVQPHETVLAQPLDHDNRVIFKTTENLMMAIARFDIQKALFAPSGWIQAIAGSNPSGYNLYININVNSFDLVYFRQGKVLLFNTYEITHEDELTYYTLFTVKQLKLDPGTLSVFLSGMTEMDEQYFSRLSTFFSRVILSPINVLNIPQLLPAHQLLSLTALSLCASLVDA</sequence>
<dbReference type="Pfam" id="PF12864">
    <property type="entry name" value="DUF3822"/>
    <property type="match status" value="1"/>
</dbReference>
<dbReference type="CDD" id="cd24013">
    <property type="entry name" value="ASKHA_ATPase_BT3980-like"/>
    <property type="match status" value="1"/>
</dbReference>
<reference evidence="1 2" key="1">
    <citation type="submission" date="2020-04" db="EMBL/GenBank/DDBJ databases">
        <title>Genome sequencing of novel species.</title>
        <authorList>
            <person name="Heo J."/>
            <person name="Kim S.-J."/>
            <person name="Kim J.-S."/>
            <person name="Hong S.-B."/>
            <person name="Kwon S.-W."/>
        </authorList>
    </citation>
    <scope>NUCLEOTIDE SEQUENCE [LARGE SCALE GENOMIC DNA]</scope>
    <source>
        <strain evidence="1 2">F39-2</strain>
    </source>
</reference>
<organism evidence="1 2">
    <name type="scientific">Mucilaginibacter robiniae</name>
    <dbReference type="NCBI Taxonomy" id="2728022"/>
    <lineage>
        <taxon>Bacteria</taxon>
        <taxon>Pseudomonadati</taxon>
        <taxon>Bacteroidota</taxon>
        <taxon>Sphingobacteriia</taxon>
        <taxon>Sphingobacteriales</taxon>
        <taxon>Sphingobacteriaceae</taxon>
        <taxon>Mucilaginibacter</taxon>
    </lineage>
</organism>
<dbReference type="InterPro" id="IPR024213">
    <property type="entry name" value="DUF3822"/>
</dbReference>
<dbReference type="RefSeq" id="WP_169606045.1">
    <property type="nucleotide sequence ID" value="NZ_CP051682.1"/>
</dbReference>
<dbReference type="Gene3D" id="3.30.420.260">
    <property type="match status" value="1"/>
</dbReference>